<comment type="caution">
    <text evidence="1">The sequence shown here is derived from an EMBL/GenBank/DDBJ whole genome shotgun (WGS) entry which is preliminary data.</text>
</comment>
<evidence type="ECO:0000313" key="2">
    <source>
        <dbReference type="Proteomes" id="UP001206595"/>
    </source>
</evidence>
<reference evidence="1" key="1">
    <citation type="submission" date="2021-06" db="EMBL/GenBank/DDBJ databases">
        <authorList>
            <consortium name="DOE Joint Genome Institute"/>
            <person name="Mondo S.J."/>
            <person name="Amses K.R."/>
            <person name="Simmons D.R."/>
            <person name="Longcore J.E."/>
            <person name="Seto K."/>
            <person name="Alves G.H."/>
            <person name="Bonds A.E."/>
            <person name="Quandt C.A."/>
            <person name="Davis W.J."/>
            <person name="Chang Y."/>
            <person name="Letcher P.M."/>
            <person name="Powell M.J."/>
            <person name="Kuo A."/>
            <person name="Labutti K."/>
            <person name="Pangilinan J."/>
            <person name="Andreopoulos W."/>
            <person name="Tritt A."/>
            <person name="Riley R."/>
            <person name="Hundley H."/>
            <person name="Johnson J."/>
            <person name="Lipzen A."/>
            <person name="Barry K."/>
            <person name="Berbee M.L."/>
            <person name="Buchler N.E."/>
            <person name="Grigoriev I.V."/>
            <person name="Spatafora J.W."/>
            <person name="Stajich J.E."/>
            <person name="James T.Y."/>
        </authorList>
    </citation>
    <scope>NUCLEOTIDE SEQUENCE</scope>
    <source>
        <strain evidence="1">AG</strain>
    </source>
</reference>
<dbReference type="GeneID" id="75915884"/>
<dbReference type="RefSeq" id="XP_051442854.1">
    <property type="nucleotide sequence ID" value="XM_051590541.1"/>
</dbReference>
<name>A0AAD5E7Q7_UMBRA</name>
<dbReference type="EMBL" id="MU620936">
    <property type="protein sequence ID" value="KAI8577850.1"/>
    <property type="molecule type" value="Genomic_DNA"/>
</dbReference>
<reference evidence="1" key="2">
    <citation type="journal article" date="2022" name="Proc. Natl. Acad. Sci. U.S.A.">
        <title>Diploid-dominant life cycles characterize the early evolution of Fungi.</title>
        <authorList>
            <person name="Amses K.R."/>
            <person name="Simmons D.R."/>
            <person name="Longcore J.E."/>
            <person name="Mondo S.J."/>
            <person name="Seto K."/>
            <person name="Jeronimo G.H."/>
            <person name="Bonds A.E."/>
            <person name="Quandt C.A."/>
            <person name="Davis W.J."/>
            <person name="Chang Y."/>
            <person name="Federici B.A."/>
            <person name="Kuo A."/>
            <person name="LaButti K."/>
            <person name="Pangilinan J."/>
            <person name="Andreopoulos W."/>
            <person name="Tritt A."/>
            <person name="Riley R."/>
            <person name="Hundley H."/>
            <person name="Johnson J."/>
            <person name="Lipzen A."/>
            <person name="Barry K."/>
            <person name="Lang B.F."/>
            <person name="Cuomo C.A."/>
            <person name="Buchler N.E."/>
            <person name="Grigoriev I.V."/>
            <person name="Spatafora J.W."/>
            <person name="Stajich J.E."/>
            <person name="James T.Y."/>
        </authorList>
    </citation>
    <scope>NUCLEOTIDE SEQUENCE</scope>
    <source>
        <strain evidence="1">AG</strain>
    </source>
</reference>
<organism evidence="1 2">
    <name type="scientific">Umbelopsis ramanniana AG</name>
    <dbReference type="NCBI Taxonomy" id="1314678"/>
    <lineage>
        <taxon>Eukaryota</taxon>
        <taxon>Fungi</taxon>
        <taxon>Fungi incertae sedis</taxon>
        <taxon>Mucoromycota</taxon>
        <taxon>Mucoromycotina</taxon>
        <taxon>Umbelopsidomycetes</taxon>
        <taxon>Umbelopsidales</taxon>
        <taxon>Umbelopsidaceae</taxon>
        <taxon>Umbelopsis</taxon>
    </lineage>
</organism>
<keyword evidence="2" id="KW-1185">Reference proteome</keyword>
<proteinExistence type="predicted"/>
<gene>
    <name evidence="1" type="ORF">K450DRAFT_250377</name>
</gene>
<dbReference type="AlphaFoldDB" id="A0AAD5E7Q7"/>
<evidence type="ECO:0000313" key="1">
    <source>
        <dbReference type="EMBL" id="KAI8577850.1"/>
    </source>
</evidence>
<protein>
    <submittedName>
        <fullName evidence="1">Uncharacterized protein</fullName>
    </submittedName>
</protein>
<accession>A0AAD5E7Q7</accession>
<sequence>MRKAKMVKNMLILTIVQILIMMPKYRKLRKSQEQLNENHQVVAKTKIAPLPRMMNQVVGLIKFVAKLIDMFYLYVKCNLYYWCIKLSE</sequence>
<dbReference type="Proteomes" id="UP001206595">
    <property type="component" value="Unassembled WGS sequence"/>
</dbReference>